<dbReference type="InterPro" id="IPR003593">
    <property type="entry name" value="AAA+_ATPase"/>
</dbReference>
<feature type="domain" description="ABC transporter" evidence="4">
    <location>
        <begin position="3"/>
        <end position="222"/>
    </location>
</feature>
<comment type="caution">
    <text evidence="5">The sequence shown here is derived from an EMBL/GenBank/DDBJ whole genome shotgun (WGS) entry which is preliminary data.</text>
</comment>
<dbReference type="Pfam" id="PF00005">
    <property type="entry name" value="ABC_tran"/>
    <property type="match status" value="1"/>
</dbReference>
<name>A0ABS6V6I6_9SPHN</name>
<keyword evidence="5" id="KW-0067">ATP-binding</keyword>
<keyword evidence="2" id="KW-1278">Translocase</keyword>
<evidence type="ECO:0000313" key="5">
    <source>
        <dbReference type="EMBL" id="MBW0145183.1"/>
    </source>
</evidence>
<dbReference type="EMBL" id="JAHVAH010000001">
    <property type="protein sequence ID" value="MBW0145183.1"/>
    <property type="molecule type" value="Genomic_DNA"/>
</dbReference>
<comment type="function">
    <text evidence="3">Part of the ABC transporter complex HmuTUV involved in hemin import. Responsible for energy coupling to the transport system.</text>
</comment>
<sequence length="231" mass="25247">MTATFTSLSLEMRLEPTDLKLADGAFVALVGPNGSGKTSLLHAMAGIAGDATARTIDGEPVPQGQPARRARLIGLMPANRALAWPIPVRDLLSLSPVPVDPERVASLVKRLELTDLIDRPANALSTGERARVFLARTLASRPRLLLLDEPLANLDPYWALSIVDLLREEARGGTMIVTAMHDFALARRFDRMLLMHEGRLALDGPSSETMRKERFANIFRLAPEGEGWRPA</sequence>
<dbReference type="PANTHER" id="PTHR42794:SF1">
    <property type="entry name" value="HEMIN IMPORT ATP-BINDING PROTEIN HMUV"/>
    <property type="match status" value="1"/>
</dbReference>
<evidence type="ECO:0000259" key="4">
    <source>
        <dbReference type="PROSITE" id="PS50893"/>
    </source>
</evidence>
<keyword evidence="1" id="KW-0813">Transport</keyword>
<dbReference type="SMART" id="SM00382">
    <property type="entry name" value="AAA"/>
    <property type="match status" value="1"/>
</dbReference>
<dbReference type="InterPro" id="IPR003439">
    <property type="entry name" value="ABC_transporter-like_ATP-bd"/>
</dbReference>
<keyword evidence="5" id="KW-0547">Nucleotide-binding</keyword>
<evidence type="ECO:0000256" key="2">
    <source>
        <dbReference type="ARBA" id="ARBA00022967"/>
    </source>
</evidence>
<evidence type="ECO:0000313" key="6">
    <source>
        <dbReference type="Proteomes" id="UP000698028"/>
    </source>
</evidence>
<dbReference type="GO" id="GO:0005524">
    <property type="term" value="F:ATP binding"/>
    <property type="evidence" value="ECO:0007669"/>
    <property type="project" value="UniProtKB-KW"/>
</dbReference>
<dbReference type="PANTHER" id="PTHR42794">
    <property type="entry name" value="HEMIN IMPORT ATP-BINDING PROTEIN HMUV"/>
    <property type="match status" value="1"/>
</dbReference>
<accession>A0ABS6V6I6</accession>
<reference evidence="5 6" key="1">
    <citation type="submission" date="2021-07" db="EMBL/GenBank/DDBJ databases">
        <title>The draft genome sequence of Sphingomicrobium sp. B8.</title>
        <authorList>
            <person name="Mu L."/>
        </authorList>
    </citation>
    <scope>NUCLEOTIDE SEQUENCE [LARGE SCALE GENOMIC DNA]</scope>
    <source>
        <strain evidence="5 6">B8</strain>
    </source>
</reference>
<dbReference type="RefSeq" id="WP_218633110.1">
    <property type="nucleotide sequence ID" value="NZ_JAHVAH010000001.1"/>
</dbReference>
<proteinExistence type="predicted"/>
<dbReference type="PROSITE" id="PS50893">
    <property type="entry name" value="ABC_TRANSPORTER_2"/>
    <property type="match status" value="1"/>
</dbReference>
<dbReference type="Proteomes" id="UP000698028">
    <property type="component" value="Unassembled WGS sequence"/>
</dbReference>
<organism evidence="5 6">
    <name type="scientific">Sphingomicrobium clamense</name>
    <dbReference type="NCBI Taxonomy" id="2851013"/>
    <lineage>
        <taxon>Bacteria</taxon>
        <taxon>Pseudomonadati</taxon>
        <taxon>Pseudomonadota</taxon>
        <taxon>Alphaproteobacteria</taxon>
        <taxon>Sphingomonadales</taxon>
        <taxon>Sphingomonadaceae</taxon>
        <taxon>Sphingomicrobium</taxon>
    </lineage>
</organism>
<keyword evidence="6" id="KW-1185">Reference proteome</keyword>
<protein>
    <submittedName>
        <fullName evidence="5">ABC transporter ATP-binding protein</fullName>
    </submittedName>
</protein>
<evidence type="ECO:0000256" key="3">
    <source>
        <dbReference type="ARBA" id="ARBA00037066"/>
    </source>
</evidence>
<evidence type="ECO:0000256" key="1">
    <source>
        <dbReference type="ARBA" id="ARBA00022448"/>
    </source>
</evidence>
<gene>
    <name evidence="5" type="ORF">KTQ36_07730</name>
</gene>